<dbReference type="AlphaFoldDB" id="A0A6A5JX50"/>
<dbReference type="PANTHER" id="PTHR32332:SF34">
    <property type="entry name" value="2-NITROPROPANE DIOXYGENASE FAMILY, PUTATIVE-RELATED"/>
    <property type="match status" value="1"/>
</dbReference>
<dbReference type="InterPro" id="IPR004136">
    <property type="entry name" value="NMO"/>
</dbReference>
<proteinExistence type="predicted"/>
<dbReference type="OrthoDB" id="2349068at2759"/>
<dbReference type="Proteomes" id="UP000800040">
    <property type="component" value="Unassembled WGS sequence"/>
</dbReference>
<dbReference type="GO" id="GO:0018580">
    <property type="term" value="F:nitronate monooxygenase activity"/>
    <property type="evidence" value="ECO:0007669"/>
    <property type="project" value="InterPro"/>
</dbReference>
<keyword evidence="1" id="KW-0285">Flavoprotein</keyword>
<keyword evidence="2" id="KW-0288">FMN</keyword>
<dbReference type="Pfam" id="PF03060">
    <property type="entry name" value="NMO"/>
    <property type="match status" value="1"/>
</dbReference>
<evidence type="ECO:0000313" key="5">
    <source>
        <dbReference type="Proteomes" id="UP000800040"/>
    </source>
</evidence>
<keyword evidence="5" id="KW-1185">Reference proteome</keyword>
<evidence type="ECO:0000256" key="1">
    <source>
        <dbReference type="ARBA" id="ARBA00022630"/>
    </source>
</evidence>
<evidence type="ECO:0000313" key="4">
    <source>
        <dbReference type="EMBL" id="KAF1829338.1"/>
    </source>
</evidence>
<dbReference type="EMBL" id="ML975450">
    <property type="protein sequence ID" value="KAF1829338.1"/>
    <property type="molecule type" value="Genomic_DNA"/>
</dbReference>
<sequence>MSTLKEQLPWTSSPLLVNAPMAGFAGGKLASAVTLAGGLGMIGSGFDMDALRKEIGIAAEEVKRSSSSGPVTSSMSGRTLLPIGVGFLPFALKLDDVLPVIAEFRPAVVWLFAPESVDGYAEWAAAVRKVSPESRIWVQLGSVAAALHVAKMARPDVLCLQGADAGGHGFERGASVISLLPEAADALARDGFSHIPLVASGAIADGRGVAAALALGAQGVVMGTRFLASREVNVHPLYQAAVLEAQDGGQVTTRSKLFDQLRGPSIWPEVYDGRALRTQSHKDFECGVRLEEIQKLHNEAVAGEDRGFKTGLEGRAAIWAGTGVGLVKEVKGAREIVETVRQEAKDILSKVTKL</sequence>
<keyword evidence="3" id="KW-0560">Oxidoreductase</keyword>
<protein>
    <submittedName>
        <fullName evidence="4">Inosine monophosphate dehydrogenase</fullName>
    </submittedName>
</protein>
<organism evidence="4 5">
    <name type="scientific">Decorospora gaudefroyi</name>
    <dbReference type="NCBI Taxonomy" id="184978"/>
    <lineage>
        <taxon>Eukaryota</taxon>
        <taxon>Fungi</taxon>
        <taxon>Dikarya</taxon>
        <taxon>Ascomycota</taxon>
        <taxon>Pezizomycotina</taxon>
        <taxon>Dothideomycetes</taxon>
        <taxon>Pleosporomycetidae</taxon>
        <taxon>Pleosporales</taxon>
        <taxon>Pleosporineae</taxon>
        <taxon>Pleosporaceae</taxon>
        <taxon>Decorospora</taxon>
    </lineage>
</organism>
<accession>A0A6A5JX50</accession>
<dbReference type="Gene3D" id="3.20.20.70">
    <property type="entry name" value="Aldolase class I"/>
    <property type="match status" value="1"/>
</dbReference>
<reference evidence="4" key="1">
    <citation type="submission" date="2020-01" db="EMBL/GenBank/DDBJ databases">
        <authorList>
            <consortium name="DOE Joint Genome Institute"/>
            <person name="Haridas S."/>
            <person name="Albert R."/>
            <person name="Binder M."/>
            <person name="Bloem J."/>
            <person name="Labutti K."/>
            <person name="Salamov A."/>
            <person name="Andreopoulos B."/>
            <person name="Baker S.E."/>
            <person name="Barry K."/>
            <person name="Bills G."/>
            <person name="Bluhm B.H."/>
            <person name="Cannon C."/>
            <person name="Castanera R."/>
            <person name="Culley D.E."/>
            <person name="Daum C."/>
            <person name="Ezra D."/>
            <person name="Gonzalez J.B."/>
            <person name="Henrissat B."/>
            <person name="Kuo A."/>
            <person name="Liang C."/>
            <person name="Lipzen A."/>
            <person name="Lutzoni F."/>
            <person name="Magnuson J."/>
            <person name="Mondo S."/>
            <person name="Nolan M."/>
            <person name="Ohm R."/>
            <person name="Pangilinan J."/>
            <person name="Park H.-J."/>
            <person name="Ramirez L."/>
            <person name="Alfaro M."/>
            <person name="Sun H."/>
            <person name="Tritt A."/>
            <person name="Yoshinaga Y."/>
            <person name="Zwiers L.-H."/>
            <person name="Turgeon B.G."/>
            <person name="Goodwin S.B."/>
            <person name="Spatafora J.W."/>
            <person name="Crous P.W."/>
            <person name="Grigoriev I.V."/>
        </authorList>
    </citation>
    <scope>NUCLEOTIDE SEQUENCE</scope>
    <source>
        <strain evidence="4">P77</strain>
    </source>
</reference>
<dbReference type="PANTHER" id="PTHR32332">
    <property type="entry name" value="2-NITROPROPANE DIOXYGENASE"/>
    <property type="match status" value="1"/>
</dbReference>
<name>A0A6A5JX50_9PLEO</name>
<evidence type="ECO:0000256" key="3">
    <source>
        <dbReference type="ARBA" id="ARBA00023002"/>
    </source>
</evidence>
<dbReference type="CDD" id="cd04730">
    <property type="entry name" value="NPD_like"/>
    <property type="match status" value="1"/>
</dbReference>
<evidence type="ECO:0000256" key="2">
    <source>
        <dbReference type="ARBA" id="ARBA00022643"/>
    </source>
</evidence>
<gene>
    <name evidence="4" type="ORF">BDW02DRAFT_574083</name>
</gene>
<dbReference type="InterPro" id="IPR013785">
    <property type="entry name" value="Aldolase_TIM"/>
</dbReference>
<dbReference type="SUPFAM" id="SSF51412">
    <property type="entry name" value="Inosine monophosphate dehydrogenase (IMPDH)"/>
    <property type="match status" value="1"/>
</dbReference>